<comment type="catalytic activity">
    <reaction evidence="9">
        <text>3 propionate 3-nitronate + 3 O2 + H2O = 3 3-oxopropanoate + 2 nitrate + nitrite + H2O2 + 3 H(+)</text>
        <dbReference type="Rhea" id="RHEA:57332"/>
        <dbReference type="ChEBI" id="CHEBI:15377"/>
        <dbReference type="ChEBI" id="CHEBI:15378"/>
        <dbReference type="ChEBI" id="CHEBI:15379"/>
        <dbReference type="ChEBI" id="CHEBI:16240"/>
        <dbReference type="ChEBI" id="CHEBI:16301"/>
        <dbReference type="ChEBI" id="CHEBI:17632"/>
        <dbReference type="ChEBI" id="CHEBI:33190"/>
        <dbReference type="ChEBI" id="CHEBI:136067"/>
    </reaction>
</comment>
<comment type="cofactor">
    <cofactor evidence="1">
        <name>FMN</name>
        <dbReference type="ChEBI" id="CHEBI:58210"/>
    </cofactor>
</comment>
<dbReference type="CDD" id="cd04730">
    <property type="entry name" value="NPD_like"/>
    <property type="match status" value="1"/>
</dbReference>
<dbReference type="EMBL" id="JAVUPU010000005">
    <property type="protein sequence ID" value="MDT9599494.1"/>
    <property type="molecule type" value="Genomic_DNA"/>
</dbReference>
<comment type="caution">
    <text evidence="10">The sequence shown here is derived from an EMBL/GenBank/DDBJ whole genome shotgun (WGS) entry which is preliminary data.</text>
</comment>
<keyword evidence="5" id="KW-0288">FMN</keyword>
<keyword evidence="11" id="KW-1185">Reference proteome</keyword>
<accession>A0ABU3Q8R5</accession>
<dbReference type="Gene3D" id="3.20.20.70">
    <property type="entry name" value="Aldolase class I"/>
    <property type="match status" value="1"/>
</dbReference>
<evidence type="ECO:0000256" key="4">
    <source>
        <dbReference type="ARBA" id="ARBA00022630"/>
    </source>
</evidence>
<keyword evidence="6" id="KW-0560">Oxidoreductase</keyword>
<dbReference type="PANTHER" id="PTHR42747:SF3">
    <property type="entry name" value="NITRONATE MONOOXYGENASE-RELATED"/>
    <property type="match status" value="1"/>
</dbReference>
<protein>
    <recommendedName>
        <fullName evidence="8">Propionate 3-nitronate monooxygenase</fullName>
    </recommendedName>
</protein>
<evidence type="ECO:0000313" key="10">
    <source>
        <dbReference type="EMBL" id="MDT9599494.1"/>
    </source>
</evidence>
<evidence type="ECO:0000313" key="11">
    <source>
        <dbReference type="Proteomes" id="UP001259572"/>
    </source>
</evidence>
<evidence type="ECO:0000256" key="3">
    <source>
        <dbReference type="ARBA" id="ARBA00022575"/>
    </source>
</evidence>
<keyword evidence="7 10" id="KW-0503">Monooxygenase</keyword>
<keyword evidence="4" id="KW-0285">Flavoprotein</keyword>
<keyword evidence="3" id="KW-0216">Detoxification</keyword>
<dbReference type="SUPFAM" id="SSF51412">
    <property type="entry name" value="Inosine monophosphate dehydrogenase (IMPDH)"/>
    <property type="match status" value="1"/>
</dbReference>
<evidence type="ECO:0000256" key="5">
    <source>
        <dbReference type="ARBA" id="ARBA00022643"/>
    </source>
</evidence>
<dbReference type="Proteomes" id="UP001259572">
    <property type="component" value="Unassembled WGS sequence"/>
</dbReference>
<dbReference type="InterPro" id="IPR013785">
    <property type="entry name" value="Aldolase_TIM"/>
</dbReference>
<dbReference type="RefSeq" id="WP_315726477.1">
    <property type="nucleotide sequence ID" value="NZ_JAVUPU010000005.1"/>
</dbReference>
<proteinExistence type="inferred from homology"/>
<sequence>MVGAATPWPDRHFLDLVGTRYPIVQAPMAGASDAALAVAAIKAGALGSLPCAILSPDAVRTEVAAIRRAATGAINLNFFCHNMPPAPDEQEWRSLLRPYHDEFGTLPPAEAPRLRMPFDAGTCALVEALKPEVVSFHFGLPAPALFDRVRAAGAVILGNATSVEEARWLQGRGVDAVIAQGYEAGGHAGRFLAAHPAAHMGLMALLPQIVDAVDVPVVAAGGIADARGIAAALTLGASAVQIGTAFLSCPESRISAAHRAALSGEDADQTMVTNLMTGGFARGVPNRLMRELGVVRREAPPFPYAASALAPLRAAAEARGDAGFSPLWAGQAARLGRPMPAAQLVSTLASGALALLQGRKEKRL</sequence>
<dbReference type="PANTHER" id="PTHR42747">
    <property type="entry name" value="NITRONATE MONOOXYGENASE-RELATED"/>
    <property type="match status" value="1"/>
</dbReference>
<organism evidence="10 11">
    <name type="scientific">Sphingosinicella rhizophila</name>
    <dbReference type="NCBI Taxonomy" id="3050082"/>
    <lineage>
        <taxon>Bacteria</taxon>
        <taxon>Pseudomonadati</taxon>
        <taxon>Pseudomonadota</taxon>
        <taxon>Alphaproteobacteria</taxon>
        <taxon>Sphingomonadales</taxon>
        <taxon>Sphingosinicellaceae</taxon>
        <taxon>Sphingosinicella</taxon>
    </lineage>
</organism>
<name>A0ABU3Q8R5_9SPHN</name>
<evidence type="ECO:0000256" key="7">
    <source>
        <dbReference type="ARBA" id="ARBA00023033"/>
    </source>
</evidence>
<evidence type="ECO:0000256" key="9">
    <source>
        <dbReference type="ARBA" id="ARBA00049401"/>
    </source>
</evidence>
<evidence type="ECO:0000256" key="2">
    <source>
        <dbReference type="ARBA" id="ARBA00009881"/>
    </source>
</evidence>
<dbReference type="GO" id="GO:0004497">
    <property type="term" value="F:monooxygenase activity"/>
    <property type="evidence" value="ECO:0007669"/>
    <property type="project" value="UniProtKB-KW"/>
</dbReference>
<evidence type="ECO:0000256" key="1">
    <source>
        <dbReference type="ARBA" id="ARBA00001917"/>
    </source>
</evidence>
<comment type="similarity">
    <text evidence="2">Belongs to the nitronate monooxygenase family. NMO class I subfamily.</text>
</comment>
<gene>
    <name evidence="10" type="ORF">RQX22_11085</name>
</gene>
<dbReference type="Pfam" id="PF03060">
    <property type="entry name" value="NMO"/>
    <property type="match status" value="1"/>
</dbReference>
<dbReference type="InterPro" id="IPR004136">
    <property type="entry name" value="NMO"/>
</dbReference>
<evidence type="ECO:0000256" key="8">
    <source>
        <dbReference type="ARBA" id="ARBA00031155"/>
    </source>
</evidence>
<evidence type="ECO:0000256" key="6">
    <source>
        <dbReference type="ARBA" id="ARBA00023002"/>
    </source>
</evidence>
<reference evidence="10 11" key="1">
    <citation type="submission" date="2023-05" db="EMBL/GenBank/DDBJ databases">
        <authorList>
            <person name="Guo Y."/>
        </authorList>
    </citation>
    <scope>NUCLEOTIDE SEQUENCE [LARGE SCALE GENOMIC DNA]</scope>
    <source>
        <strain evidence="10 11">GR2756</strain>
    </source>
</reference>